<organism evidence="7 8">
    <name type="scientific">Pelotomaculum isophthalicicum JI</name>
    <dbReference type="NCBI Taxonomy" id="947010"/>
    <lineage>
        <taxon>Bacteria</taxon>
        <taxon>Bacillati</taxon>
        <taxon>Bacillota</taxon>
        <taxon>Clostridia</taxon>
        <taxon>Eubacteriales</taxon>
        <taxon>Desulfotomaculaceae</taxon>
        <taxon>Pelotomaculum</taxon>
    </lineage>
</organism>
<keyword evidence="3" id="KW-0418">Kinase</keyword>
<name>A0A9X4H1R2_9FIRM</name>
<comment type="caution">
    <text evidence="7">The sequence shown here is derived from an EMBL/GenBank/DDBJ whole genome shotgun (WGS) entry which is preliminary data.</text>
</comment>
<keyword evidence="2" id="KW-0808">Transferase</keyword>
<evidence type="ECO:0000259" key="6">
    <source>
        <dbReference type="Pfam" id="PF14689"/>
    </source>
</evidence>
<feature type="transmembrane region" description="Helical" evidence="4">
    <location>
        <begin position="39"/>
        <end position="64"/>
    </location>
</feature>
<dbReference type="Pfam" id="PF14689">
    <property type="entry name" value="SPOB_a"/>
    <property type="match status" value="1"/>
</dbReference>
<dbReference type="Proteomes" id="UP001154312">
    <property type="component" value="Unassembled WGS sequence"/>
</dbReference>
<dbReference type="Gene3D" id="3.30.565.10">
    <property type="entry name" value="Histidine kinase-like ATPase, C-terminal domain"/>
    <property type="match status" value="1"/>
</dbReference>
<gene>
    <name evidence="7" type="ORF">L7E55_05415</name>
</gene>
<dbReference type="GO" id="GO:0042802">
    <property type="term" value="F:identical protein binding"/>
    <property type="evidence" value="ECO:0007669"/>
    <property type="project" value="TreeGrafter"/>
</dbReference>
<reference evidence="7" key="1">
    <citation type="submission" date="2022-02" db="EMBL/GenBank/DDBJ databases">
        <authorList>
            <person name="Leng L."/>
        </authorList>
    </citation>
    <scope>NUCLEOTIDE SEQUENCE</scope>
    <source>
        <strain evidence="7">JI</strain>
    </source>
</reference>
<evidence type="ECO:0000313" key="8">
    <source>
        <dbReference type="Proteomes" id="UP001154312"/>
    </source>
</evidence>
<evidence type="ECO:0000256" key="4">
    <source>
        <dbReference type="SAM" id="Phobius"/>
    </source>
</evidence>
<proteinExistence type="predicted"/>
<dbReference type="InterPro" id="IPR032834">
    <property type="entry name" value="NatK-like_C"/>
</dbReference>
<evidence type="ECO:0000256" key="3">
    <source>
        <dbReference type="ARBA" id="ARBA00022777"/>
    </source>
</evidence>
<dbReference type="PANTHER" id="PTHR40448:SF1">
    <property type="entry name" value="TWO-COMPONENT SENSOR HISTIDINE KINASE"/>
    <property type="match status" value="1"/>
</dbReference>
<dbReference type="Pfam" id="PF14501">
    <property type="entry name" value="HATPase_c_5"/>
    <property type="match status" value="1"/>
</dbReference>
<dbReference type="SUPFAM" id="SSF55890">
    <property type="entry name" value="Sporulation response regulatory protein Spo0B"/>
    <property type="match status" value="1"/>
</dbReference>
<keyword evidence="4" id="KW-1133">Transmembrane helix</keyword>
<protein>
    <submittedName>
        <fullName evidence="7">Spo0B domain-containing protein</fullName>
    </submittedName>
</protein>
<evidence type="ECO:0000256" key="1">
    <source>
        <dbReference type="ARBA" id="ARBA00022553"/>
    </source>
</evidence>
<keyword evidence="1" id="KW-0597">Phosphoprotein</keyword>
<feature type="transmembrane region" description="Helical" evidence="4">
    <location>
        <begin position="12"/>
        <end position="33"/>
    </location>
</feature>
<dbReference type="AlphaFoldDB" id="A0A9X4H1R2"/>
<evidence type="ECO:0000259" key="5">
    <source>
        <dbReference type="Pfam" id="PF14501"/>
    </source>
</evidence>
<dbReference type="SUPFAM" id="SSF55874">
    <property type="entry name" value="ATPase domain of HSP90 chaperone/DNA topoisomerase II/histidine kinase"/>
    <property type="match status" value="1"/>
</dbReference>
<accession>A0A9X4H1R2</accession>
<dbReference type="GO" id="GO:0000155">
    <property type="term" value="F:phosphorelay sensor kinase activity"/>
    <property type="evidence" value="ECO:0007669"/>
    <property type="project" value="InterPro"/>
</dbReference>
<dbReference type="EMBL" id="JAKOAV010000007">
    <property type="protein sequence ID" value="MDF9407801.1"/>
    <property type="molecule type" value="Genomic_DNA"/>
</dbReference>
<keyword evidence="8" id="KW-1185">Reference proteome</keyword>
<dbReference type="InterPro" id="IPR016120">
    <property type="entry name" value="Sig_transdc_His_kin_SpoOB"/>
</dbReference>
<evidence type="ECO:0000256" key="2">
    <source>
        <dbReference type="ARBA" id="ARBA00022679"/>
    </source>
</evidence>
<sequence length="281" mass="32403">MKLSNIITNKNYIYGLFFILIQATFFITIILSYENLTEHFLLTLIIVLSLLYPLITFIMIYLYLKYDSQKEIIEKIEDFNISLRKQRHDFFAHLQVIYGLIDCDEIEEAINYLKSIEASVKNKSLVYKSNKPQIGIVLSAFAMKAEAKEVRFELYGLDDFSKFPLSSTHTVTVLSNLLNNALDNCEKNGCVYVETETDKNYFYLKVSNDGKPIEIIHGDNPDDWQKELFQGKSSKGKDRGLGLLIIKEILSQYDDCNLLVLDREKPTFMLKLKIVGGGERT</sequence>
<evidence type="ECO:0000313" key="7">
    <source>
        <dbReference type="EMBL" id="MDF9407801.1"/>
    </source>
</evidence>
<feature type="domain" description="SpoOB alpha-helical" evidence="6">
    <location>
        <begin position="70"/>
        <end position="128"/>
    </location>
</feature>
<dbReference type="RefSeq" id="WP_277443052.1">
    <property type="nucleotide sequence ID" value="NZ_JAKOAV010000007.1"/>
</dbReference>
<dbReference type="Gene3D" id="1.10.287.130">
    <property type="match status" value="1"/>
</dbReference>
<keyword evidence="4" id="KW-0472">Membrane</keyword>
<dbReference type="InterPro" id="IPR036890">
    <property type="entry name" value="HATPase_C_sf"/>
</dbReference>
<dbReference type="InterPro" id="IPR039506">
    <property type="entry name" value="SPOB_a"/>
</dbReference>
<dbReference type="PANTHER" id="PTHR40448">
    <property type="entry name" value="TWO-COMPONENT SENSOR HISTIDINE KINASE"/>
    <property type="match status" value="1"/>
</dbReference>
<feature type="domain" description="Sensor histidine kinase NatK-like C-terminal" evidence="5">
    <location>
        <begin position="171"/>
        <end position="274"/>
    </location>
</feature>
<keyword evidence="4" id="KW-0812">Transmembrane</keyword>